<dbReference type="InterPro" id="IPR036291">
    <property type="entry name" value="NAD(P)-bd_dom_sf"/>
</dbReference>
<evidence type="ECO:0000256" key="1">
    <source>
        <dbReference type="ARBA" id="ARBA00023002"/>
    </source>
</evidence>
<dbReference type="InterPro" id="IPR050425">
    <property type="entry name" value="NAD(P)_dehydrat-like"/>
</dbReference>
<dbReference type="InterPro" id="IPR001509">
    <property type="entry name" value="Epimerase_deHydtase"/>
</dbReference>
<keyword evidence="1" id="KW-0560">Oxidoreductase</keyword>
<reference evidence="3 4" key="1">
    <citation type="submission" date="2018-01" db="EMBL/GenBank/DDBJ databases">
        <title>The draft genome sequence of Halioglobus lutimaris HF004.</title>
        <authorList>
            <person name="Du Z.-J."/>
            <person name="Shi M.-J."/>
        </authorList>
    </citation>
    <scope>NUCLEOTIDE SEQUENCE [LARGE SCALE GENOMIC DNA]</scope>
    <source>
        <strain evidence="3 4">HF004</strain>
    </source>
</reference>
<gene>
    <name evidence="3" type="ORF">C0039_14615</name>
</gene>
<dbReference type="FunFam" id="3.40.50.720:FF:000085">
    <property type="entry name" value="Dihydroflavonol reductase"/>
    <property type="match status" value="1"/>
</dbReference>
<protein>
    <submittedName>
        <fullName evidence="3">Diaminohydroxyphosphoribosylaminopyrimidine deaminase</fullName>
    </submittedName>
</protein>
<dbReference type="PANTHER" id="PTHR10366:SF852">
    <property type="entry name" value="CINNAMOYL-COA REDUCTASE CAD2"/>
    <property type="match status" value="1"/>
</dbReference>
<dbReference type="PANTHER" id="PTHR10366">
    <property type="entry name" value="NAD DEPENDENT EPIMERASE/DEHYDRATASE"/>
    <property type="match status" value="1"/>
</dbReference>
<sequence>MYEIDTSSPVLVTGATGYVAGWIVKVLLEAGVTVHAAVRDPSQTEKCRHLDEIAASAPGEIKYFKADLLDEGTYAEAMAGCSVVFHTASPFVIDVNDPQSELVDPAKLGTRNVLAQAGETPSVRRVVVTSSCAAIYGDNADIESTASGVFTEDDWNTTSSLTHNPYSYSKTEAEKEAWKIAGSQSQWELVTINPSLVMGPGLNPNATSESFNMIMQMGDGSQKRGTPDAGVGVVDVRDLAEAHVGAAYTPGATGRYIISAHDTTLLEMAATLLPKYGNDYPIPRRLLPKWLIWLVAPMVAPGITRKIVSRNFGYPWRGDSSRSVLELGVTYRPLAETMNDFFQQMVDSGRFGSS</sequence>
<dbReference type="Gene3D" id="3.40.50.720">
    <property type="entry name" value="NAD(P)-binding Rossmann-like Domain"/>
    <property type="match status" value="1"/>
</dbReference>
<dbReference type="SUPFAM" id="SSF51735">
    <property type="entry name" value="NAD(P)-binding Rossmann-fold domains"/>
    <property type="match status" value="1"/>
</dbReference>
<dbReference type="GO" id="GO:0016616">
    <property type="term" value="F:oxidoreductase activity, acting on the CH-OH group of donors, NAD or NADP as acceptor"/>
    <property type="evidence" value="ECO:0007669"/>
    <property type="project" value="TreeGrafter"/>
</dbReference>
<keyword evidence="4" id="KW-1185">Reference proteome</keyword>
<accession>A0A2N5X046</accession>
<dbReference type="Pfam" id="PF01370">
    <property type="entry name" value="Epimerase"/>
    <property type="match status" value="1"/>
</dbReference>
<dbReference type="OrthoDB" id="9778052at2"/>
<organism evidence="3 4">
    <name type="scientific">Pseudohalioglobus lutimaris</name>
    <dbReference type="NCBI Taxonomy" id="1737061"/>
    <lineage>
        <taxon>Bacteria</taxon>
        <taxon>Pseudomonadati</taxon>
        <taxon>Pseudomonadota</taxon>
        <taxon>Gammaproteobacteria</taxon>
        <taxon>Cellvibrionales</taxon>
        <taxon>Halieaceae</taxon>
        <taxon>Pseudohalioglobus</taxon>
    </lineage>
</organism>
<evidence type="ECO:0000313" key="3">
    <source>
        <dbReference type="EMBL" id="PLW67873.1"/>
    </source>
</evidence>
<evidence type="ECO:0000259" key="2">
    <source>
        <dbReference type="Pfam" id="PF01370"/>
    </source>
</evidence>
<dbReference type="Proteomes" id="UP000235005">
    <property type="component" value="Unassembled WGS sequence"/>
</dbReference>
<comment type="caution">
    <text evidence="3">The sequence shown here is derived from an EMBL/GenBank/DDBJ whole genome shotgun (WGS) entry which is preliminary data.</text>
</comment>
<feature type="domain" description="NAD-dependent epimerase/dehydratase" evidence="2">
    <location>
        <begin position="10"/>
        <end position="248"/>
    </location>
</feature>
<proteinExistence type="predicted"/>
<name>A0A2N5X046_9GAMM</name>
<dbReference type="RefSeq" id="WP_101518465.1">
    <property type="nucleotide sequence ID" value="NZ_PKUS01000022.1"/>
</dbReference>
<dbReference type="AlphaFoldDB" id="A0A2N5X046"/>
<evidence type="ECO:0000313" key="4">
    <source>
        <dbReference type="Proteomes" id="UP000235005"/>
    </source>
</evidence>
<dbReference type="EMBL" id="PKUS01000022">
    <property type="protein sequence ID" value="PLW67873.1"/>
    <property type="molecule type" value="Genomic_DNA"/>
</dbReference>